<dbReference type="AlphaFoldDB" id="A0A8X7N062"/>
<feature type="domain" description="CCHC-type" evidence="4">
    <location>
        <begin position="323"/>
        <end position="337"/>
    </location>
</feature>
<feature type="region of interest" description="Disordered" evidence="3">
    <location>
        <begin position="295"/>
        <end position="315"/>
    </location>
</feature>
<evidence type="ECO:0000256" key="3">
    <source>
        <dbReference type="SAM" id="MobiDB-lite"/>
    </source>
</evidence>
<dbReference type="GO" id="GO:0006397">
    <property type="term" value="P:mRNA processing"/>
    <property type="evidence" value="ECO:0007669"/>
    <property type="project" value="UniProtKB-KW"/>
</dbReference>
<accession>A0A8X7N062</accession>
<dbReference type="EMBL" id="LWDG02001283">
    <property type="protein sequence ID" value="KAE8258581.1"/>
    <property type="molecule type" value="Genomic_DNA"/>
</dbReference>
<sequence>LCISPTSSKPSSMIIPRFLRYLFAPFQIFVLPEEGGSSGMASASDNTSAQAIYAAASPEAQALFDSLKAQLDLARAAADQVPVLKTKAPKLPDPRTFDGSRNTRALSDYIYDVKQHFKVDPRKYPTEELKIIFAASFLKLTARTWYQTLDDSPTGPPWSTFDDFQDHLNANFAELDPLEHWLVRWDLLQQKSSVSAYLSEFTAVASHLDLTDQIKIHHFKRGLKDEVLNQLALLPQPSDFDGLVKLANQIDARLFAQRRNKPSSQATSIQVKPKISFKSTPVDIPFHVKPVASGPVPMQFDASQRRGPLTEAEKQRRRDNNLCLYCGGSGHMANSCPVKTSRSSGN</sequence>
<protein>
    <recommendedName>
        <fullName evidence="4">CCHC-type domain-containing protein</fullName>
    </recommendedName>
</protein>
<comment type="caution">
    <text evidence="5">The sequence shown here is derived from an EMBL/GenBank/DDBJ whole genome shotgun (WGS) entry which is preliminary data.</text>
</comment>
<feature type="non-terminal residue" evidence="5">
    <location>
        <position position="1"/>
    </location>
</feature>
<dbReference type="InterPro" id="IPR001878">
    <property type="entry name" value="Znf_CCHC"/>
</dbReference>
<keyword evidence="2" id="KW-0479">Metal-binding</keyword>
<keyword evidence="2" id="KW-0862">Zinc</keyword>
<dbReference type="SMART" id="SM00343">
    <property type="entry name" value="ZnF_C2HC"/>
    <property type="match status" value="1"/>
</dbReference>
<reference evidence="5" key="1">
    <citation type="submission" date="2016-04" db="EMBL/GenBank/DDBJ databases">
        <authorList>
            <person name="Nguyen H.D."/>
            <person name="Samba Siva P."/>
            <person name="Cullis J."/>
            <person name="Levesque C.A."/>
            <person name="Hambleton S."/>
        </authorList>
    </citation>
    <scope>NUCLEOTIDE SEQUENCE</scope>
    <source>
        <strain evidence="5">DAOMC 236422</strain>
    </source>
</reference>
<dbReference type="Gene3D" id="4.10.60.10">
    <property type="entry name" value="Zinc finger, CCHC-type"/>
    <property type="match status" value="1"/>
</dbReference>
<gene>
    <name evidence="5" type="ORF">A4X09_0g7850</name>
</gene>
<dbReference type="InterPro" id="IPR045358">
    <property type="entry name" value="Ty3_capsid"/>
</dbReference>
<dbReference type="InterPro" id="IPR032567">
    <property type="entry name" value="RTL1-rel"/>
</dbReference>
<evidence type="ECO:0000256" key="1">
    <source>
        <dbReference type="ARBA" id="ARBA00022664"/>
    </source>
</evidence>
<dbReference type="InterPro" id="IPR036875">
    <property type="entry name" value="Znf_CCHC_sf"/>
</dbReference>
<organism evidence="5 6">
    <name type="scientific">Tilletia walkeri</name>
    <dbReference type="NCBI Taxonomy" id="117179"/>
    <lineage>
        <taxon>Eukaryota</taxon>
        <taxon>Fungi</taxon>
        <taxon>Dikarya</taxon>
        <taxon>Basidiomycota</taxon>
        <taxon>Ustilaginomycotina</taxon>
        <taxon>Exobasidiomycetes</taxon>
        <taxon>Tilletiales</taxon>
        <taxon>Tilletiaceae</taxon>
        <taxon>Tilletia</taxon>
    </lineage>
</organism>
<dbReference type="SUPFAM" id="SSF57756">
    <property type="entry name" value="Retrovirus zinc finger-like domains"/>
    <property type="match status" value="1"/>
</dbReference>
<dbReference type="PANTHER" id="PTHR15503">
    <property type="entry name" value="LDOC1 RELATED"/>
    <property type="match status" value="1"/>
</dbReference>
<dbReference type="Pfam" id="PF19259">
    <property type="entry name" value="Ty3_capsid"/>
    <property type="match status" value="1"/>
</dbReference>
<dbReference type="GO" id="GO:0003676">
    <property type="term" value="F:nucleic acid binding"/>
    <property type="evidence" value="ECO:0007669"/>
    <property type="project" value="InterPro"/>
</dbReference>
<name>A0A8X7N062_9BASI</name>
<reference evidence="5" key="2">
    <citation type="journal article" date="2019" name="IMA Fungus">
        <title>Genome sequencing and comparison of five Tilletia species to identify candidate genes for the detection of regulated species infecting wheat.</title>
        <authorList>
            <person name="Nguyen H.D.T."/>
            <person name="Sultana T."/>
            <person name="Kesanakurti P."/>
            <person name="Hambleton S."/>
        </authorList>
    </citation>
    <scope>NUCLEOTIDE SEQUENCE</scope>
    <source>
        <strain evidence="5">DAOMC 236422</strain>
    </source>
</reference>
<dbReference type="PROSITE" id="PS50158">
    <property type="entry name" value="ZF_CCHC"/>
    <property type="match status" value="1"/>
</dbReference>
<keyword evidence="6" id="KW-1185">Reference proteome</keyword>
<proteinExistence type="predicted"/>
<dbReference type="GO" id="GO:0008270">
    <property type="term" value="F:zinc ion binding"/>
    <property type="evidence" value="ECO:0007669"/>
    <property type="project" value="UniProtKB-KW"/>
</dbReference>
<keyword evidence="2" id="KW-0863">Zinc-finger</keyword>
<evidence type="ECO:0000259" key="4">
    <source>
        <dbReference type="PROSITE" id="PS50158"/>
    </source>
</evidence>
<evidence type="ECO:0000256" key="2">
    <source>
        <dbReference type="PROSITE-ProRule" id="PRU00047"/>
    </source>
</evidence>
<evidence type="ECO:0000313" key="6">
    <source>
        <dbReference type="Proteomes" id="UP000078113"/>
    </source>
</evidence>
<feature type="non-terminal residue" evidence="5">
    <location>
        <position position="346"/>
    </location>
</feature>
<dbReference type="Proteomes" id="UP000078113">
    <property type="component" value="Unassembled WGS sequence"/>
</dbReference>
<evidence type="ECO:0000313" key="5">
    <source>
        <dbReference type="EMBL" id="KAE8258581.1"/>
    </source>
</evidence>
<keyword evidence="1" id="KW-0507">mRNA processing</keyword>
<dbReference type="PANTHER" id="PTHR15503:SF22">
    <property type="entry name" value="TRANSPOSON TY3-I GAG POLYPROTEIN"/>
    <property type="match status" value="1"/>
</dbReference>